<dbReference type="Proteomes" id="UP000664357">
    <property type="component" value="Unassembled WGS sequence"/>
</dbReference>
<reference evidence="2 3" key="2">
    <citation type="submission" date="2024-02" db="EMBL/GenBank/DDBJ databases">
        <title>The Genome Sequence of Enterococcus sp. DIV0159.</title>
        <authorList>
            <person name="Earl A."/>
            <person name="Manson A."/>
            <person name="Gilmore M."/>
            <person name="Sanders J."/>
            <person name="Shea T."/>
            <person name="Howe W."/>
            <person name="Livny J."/>
            <person name="Cuomo C."/>
            <person name="Neafsey D."/>
            <person name="Birren B."/>
        </authorList>
    </citation>
    <scope>NUCLEOTIDE SEQUENCE [LARGE SCALE GENOMIC DNA]</scope>
    <source>
        <strain evidence="2 3">665A</strain>
    </source>
</reference>
<gene>
    <name evidence="2" type="ORF">JZO67_002028</name>
</gene>
<sequence>MSLFDKFFKKDKTGKTSQQTAKSVDKESPAKDNEVWEELPGFIDTDSEDYQLVSLIATAIATGDQPDSQFVVKRILKRNPEAKQVSLIVASIAAGAHPESQLSIRKISKRK</sequence>
<organism evidence="2 3">
    <name type="scientific">Candidatus Enterococcus ferrettii</name>
    <dbReference type="NCBI Taxonomy" id="2815324"/>
    <lineage>
        <taxon>Bacteria</taxon>
        <taxon>Bacillati</taxon>
        <taxon>Bacillota</taxon>
        <taxon>Bacilli</taxon>
        <taxon>Lactobacillales</taxon>
        <taxon>Enterococcaceae</taxon>
        <taxon>Enterococcus</taxon>
    </lineage>
</organism>
<feature type="compositionally biased region" description="Basic and acidic residues" evidence="1">
    <location>
        <begin position="1"/>
        <end position="14"/>
    </location>
</feature>
<reference evidence="2 3" key="1">
    <citation type="submission" date="2021-03" db="EMBL/GenBank/DDBJ databases">
        <authorList>
            <person name="Gilmore M.S."/>
            <person name="Schwartzman J."/>
            <person name="Van Tyne D."/>
            <person name="Martin M."/>
            <person name="Earl A.M."/>
            <person name="Manson A.L."/>
            <person name="Straub T."/>
            <person name="Salamzade R."/>
            <person name="Saavedra J."/>
            <person name="Lebreton F."/>
            <person name="Prichula J."/>
            <person name="Schaufler K."/>
            <person name="Gaca A."/>
            <person name="Sgardioli B."/>
            <person name="Wagenaar J."/>
            <person name="Strong T."/>
        </authorList>
    </citation>
    <scope>NUCLEOTIDE SEQUENCE [LARGE SCALE GENOMIC DNA]</scope>
    <source>
        <strain evidence="2 3">665A</strain>
    </source>
</reference>
<evidence type="ECO:0000313" key="3">
    <source>
        <dbReference type="Proteomes" id="UP000664357"/>
    </source>
</evidence>
<evidence type="ECO:0000313" key="2">
    <source>
        <dbReference type="EMBL" id="MEO1770077.1"/>
    </source>
</evidence>
<accession>A0ABV0ERW7</accession>
<dbReference type="RefSeq" id="WP_207701481.1">
    <property type="nucleotide sequence ID" value="NZ_JAFREL020000001.1"/>
</dbReference>
<keyword evidence="3" id="KW-1185">Reference proteome</keyword>
<comment type="caution">
    <text evidence="2">The sequence shown here is derived from an EMBL/GenBank/DDBJ whole genome shotgun (WGS) entry which is preliminary data.</text>
</comment>
<dbReference type="EMBL" id="JAFREL020000001">
    <property type="protein sequence ID" value="MEO1770077.1"/>
    <property type="molecule type" value="Genomic_DNA"/>
</dbReference>
<feature type="compositionally biased region" description="Basic and acidic residues" evidence="1">
    <location>
        <begin position="23"/>
        <end position="32"/>
    </location>
</feature>
<protein>
    <submittedName>
        <fullName evidence="2">Uncharacterized protein</fullName>
    </submittedName>
</protein>
<name>A0ABV0ERW7_9ENTE</name>
<evidence type="ECO:0000256" key="1">
    <source>
        <dbReference type="SAM" id="MobiDB-lite"/>
    </source>
</evidence>
<feature type="region of interest" description="Disordered" evidence="1">
    <location>
        <begin position="1"/>
        <end position="32"/>
    </location>
</feature>
<proteinExistence type="predicted"/>